<name>A0A438EI40_VITVI</name>
<dbReference type="Gene3D" id="3.10.10.10">
    <property type="entry name" value="HIV Type 1 Reverse Transcriptase, subunit A, domain 1"/>
    <property type="match status" value="1"/>
</dbReference>
<feature type="region of interest" description="Disordered" evidence="2">
    <location>
        <begin position="285"/>
        <end position="338"/>
    </location>
</feature>
<dbReference type="Pfam" id="PF03732">
    <property type="entry name" value="Retrotrans_gag"/>
    <property type="match status" value="1"/>
</dbReference>
<gene>
    <name evidence="4" type="primary">TY3B-G_28</name>
    <name evidence="4" type="ORF">CK203_090347</name>
</gene>
<feature type="region of interest" description="Disordered" evidence="2">
    <location>
        <begin position="1"/>
        <end position="23"/>
    </location>
</feature>
<evidence type="ECO:0000313" key="4">
    <source>
        <dbReference type="EMBL" id="RVW47387.1"/>
    </source>
</evidence>
<dbReference type="FunFam" id="3.30.70.270:FF:000020">
    <property type="entry name" value="Transposon Tf2-6 polyprotein-like Protein"/>
    <property type="match status" value="1"/>
</dbReference>
<dbReference type="PANTHER" id="PTHR35046">
    <property type="entry name" value="ZINC KNUCKLE (CCHC-TYPE) FAMILY PROTEIN"/>
    <property type="match status" value="1"/>
</dbReference>
<dbReference type="InterPro" id="IPR000477">
    <property type="entry name" value="RT_dom"/>
</dbReference>
<dbReference type="SUPFAM" id="SSF50630">
    <property type="entry name" value="Acid proteases"/>
    <property type="match status" value="1"/>
</dbReference>
<protein>
    <submittedName>
        <fullName evidence="4">Transposon Ty3-G Gag-Pol polyprotein</fullName>
    </submittedName>
</protein>
<dbReference type="Pfam" id="PF00078">
    <property type="entry name" value="RVT_1"/>
    <property type="match status" value="1"/>
</dbReference>
<evidence type="ECO:0000313" key="5">
    <source>
        <dbReference type="Proteomes" id="UP000288805"/>
    </source>
</evidence>
<dbReference type="SMART" id="SM00343">
    <property type="entry name" value="ZnF_C2HC"/>
    <property type="match status" value="1"/>
</dbReference>
<dbReference type="InterPro" id="IPR043128">
    <property type="entry name" value="Rev_trsase/Diguanyl_cyclase"/>
</dbReference>
<dbReference type="InterPro" id="IPR043502">
    <property type="entry name" value="DNA/RNA_pol_sf"/>
</dbReference>
<feature type="compositionally biased region" description="Low complexity" evidence="2">
    <location>
        <begin position="326"/>
        <end position="337"/>
    </location>
</feature>
<dbReference type="InterPro" id="IPR001878">
    <property type="entry name" value="Znf_CCHC"/>
</dbReference>
<reference evidence="4 5" key="1">
    <citation type="journal article" date="2018" name="PLoS Genet.">
        <title>Population sequencing reveals clonal diversity and ancestral inbreeding in the grapevine cultivar Chardonnay.</title>
        <authorList>
            <person name="Roach M.J."/>
            <person name="Johnson D.L."/>
            <person name="Bohlmann J."/>
            <person name="van Vuuren H.J."/>
            <person name="Jones S.J."/>
            <person name="Pretorius I.S."/>
            <person name="Schmidt S.A."/>
            <person name="Borneman A.R."/>
        </authorList>
    </citation>
    <scope>NUCLEOTIDE SEQUENCE [LARGE SCALE GENOMIC DNA]</scope>
    <source>
        <strain evidence="5">cv. Chardonnay</strain>
        <tissue evidence="4">Leaf</tissue>
    </source>
</reference>
<dbReference type="Proteomes" id="UP000288805">
    <property type="component" value="Unassembled WGS sequence"/>
</dbReference>
<evidence type="ECO:0000259" key="3">
    <source>
        <dbReference type="PROSITE" id="PS50158"/>
    </source>
</evidence>
<feature type="region of interest" description="Disordered" evidence="2">
    <location>
        <begin position="65"/>
        <end position="84"/>
    </location>
</feature>
<evidence type="ECO:0000256" key="2">
    <source>
        <dbReference type="SAM" id="MobiDB-lite"/>
    </source>
</evidence>
<proteinExistence type="predicted"/>
<feature type="compositionally biased region" description="Polar residues" evidence="2">
    <location>
        <begin position="8"/>
        <end position="23"/>
    </location>
</feature>
<accession>A0A438EI40</accession>
<dbReference type="GO" id="GO:0008270">
    <property type="term" value="F:zinc ion binding"/>
    <property type="evidence" value="ECO:0007669"/>
    <property type="project" value="UniProtKB-KW"/>
</dbReference>
<comment type="caution">
    <text evidence="4">The sequence shown here is derived from an EMBL/GenBank/DDBJ whole genome shotgun (WGS) entry which is preliminary data.</text>
</comment>
<keyword evidence="1" id="KW-0862">Zinc</keyword>
<dbReference type="InterPro" id="IPR005162">
    <property type="entry name" value="Retrotrans_gag_dom"/>
</dbReference>
<dbReference type="CDD" id="cd00303">
    <property type="entry name" value="retropepsin_like"/>
    <property type="match status" value="1"/>
</dbReference>
<dbReference type="EMBL" id="QGNW01001285">
    <property type="protein sequence ID" value="RVW47387.1"/>
    <property type="molecule type" value="Genomic_DNA"/>
</dbReference>
<dbReference type="PROSITE" id="PS50158">
    <property type="entry name" value="ZF_CCHC"/>
    <property type="match status" value="1"/>
</dbReference>
<dbReference type="AlphaFoldDB" id="A0A438EI40"/>
<feature type="domain" description="CCHC-type" evidence="3">
    <location>
        <begin position="348"/>
        <end position="362"/>
    </location>
</feature>
<dbReference type="PANTHER" id="PTHR35046:SF26">
    <property type="entry name" value="RNA-DIRECTED DNA POLYMERASE"/>
    <property type="match status" value="1"/>
</dbReference>
<keyword evidence="1" id="KW-0863">Zinc-finger</keyword>
<dbReference type="Gene3D" id="2.40.70.10">
    <property type="entry name" value="Acid Proteases"/>
    <property type="match status" value="1"/>
</dbReference>
<feature type="compositionally biased region" description="Polar residues" evidence="2">
    <location>
        <begin position="285"/>
        <end position="310"/>
    </location>
</feature>
<sequence>MQLRSGATYASMSSKKTSSNQDADTIRLEEISATQQSHQDAIIQLNSKLDEIMKLLEKSQEKRPIEEEIASHQFRQSPNRSREEQDNFMMGNQRRAKLFELDDDVTKKVRLEVAEFYGKLNPTAFLDWIMSMEDYFDWYAMPENRKVRFVKAKLKGAARLWWHNIENQAHRTGQPPIDTWDEMKLKMKEHFLPTDYEQLMYTKLFSLKQGTKSVEEYTEEFHELSIRNQVRESDAQLAARYKAGLRMEIQLEMIAAHTYTVDDVYQLALKIEEGLKFRVSRRPSSQIGSTFSNRTASKPLSTSNFRTPNHVNGGGNTQQTSNVAYKNGNKGKNSMSNGDRKVDVTPLCFKCGGHGHYAVVCPTKSLHFCVEEPESELESYPKEEETYNEDEVSEECDYYDGMTEGHSLVVRPLLTVPKVKGEEDWRRTSIFQTRISCQGRLCTMIIDGGSSLNIASQELVEKLNLKTERHPNPFRVAWVNDTSIPVSFRCLVTFLFGKDFEESVWCEVLPIKVSHILLGRPWLFDRKVQHDGYENTYALIHNGRKKILRPMKEVPPIKKSDENAQPKKVLTMCQFENESKETKVIFALMARKVEEFKEQDKEYPANARKILDDFSDLWPAELPNELPPMRDIQHAIDLIPGASLPNLPAYRMNPTEHAELKRQVDELLTKGFIRESLSPCGVPALLTPKKDGSWRMCVDSRAINKITIKYRFPIPRLDDMLDMMVGSVIFSKIDLRSGYHQIRIRPGDEWKTSFKTKDGLYEWLVMPFGLTNAPSTFMRIMTQGVETDPEKIKAIVDWPVPTNIHEVRSFHGMATFYRRFIRNFSSIMAPIIECMKPGLFIWTKRPTRHLKKSKSKMVNPPILRLPDFEKVFEVACDASHVELEQSLAKRDICGFL</sequence>
<dbReference type="Gene3D" id="3.30.70.270">
    <property type="match status" value="2"/>
</dbReference>
<organism evidence="4 5">
    <name type="scientific">Vitis vinifera</name>
    <name type="common">Grape</name>
    <dbReference type="NCBI Taxonomy" id="29760"/>
    <lineage>
        <taxon>Eukaryota</taxon>
        <taxon>Viridiplantae</taxon>
        <taxon>Streptophyta</taxon>
        <taxon>Embryophyta</taxon>
        <taxon>Tracheophyta</taxon>
        <taxon>Spermatophyta</taxon>
        <taxon>Magnoliopsida</taxon>
        <taxon>eudicotyledons</taxon>
        <taxon>Gunneridae</taxon>
        <taxon>Pentapetalae</taxon>
        <taxon>rosids</taxon>
        <taxon>Vitales</taxon>
        <taxon>Vitaceae</taxon>
        <taxon>Viteae</taxon>
        <taxon>Vitis</taxon>
    </lineage>
</organism>
<dbReference type="InterPro" id="IPR021109">
    <property type="entry name" value="Peptidase_aspartic_dom_sf"/>
</dbReference>
<keyword evidence="1" id="KW-0479">Metal-binding</keyword>
<dbReference type="GO" id="GO:0003676">
    <property type="term" value="F:nucleic acid binding"/>
    <property type="evidence" value="ECO:0007669"/>
    <property type="project" value="InterPro"/>
</dbReference>
<dbReference type="SUPFAM" id="SSF56672">
    <property type="entry name" value="DNA/RNA polymerases"/>
    <property type="match status" value="1"/>
</dbReference>
<dbReference type="CDD" id="cd01647">
    <property type="entry name" value="RT_LTR"/>
    <property type="match status" value="1"/>
</dbReference>
<evidence type="ECO:0000256" key="1">
    <source>
        <dbReference type="PROSITE-ProRule" id="PRU00047"/>
    </source>
</evidence>